<dbReference type="AlphaFoldDB" id="A0A183EC35"/>
<evidence type="ECO:0000313" key="6">
    <source>
        <dbReference type="Proteomes" id="UP000271098"/>
    </source>
</evidence>
<evidence type="ECO:0000259" key="4">
    <source>
        <dbReference type="Pfam" id="PF02892"/>
    </source>
</evidence>
<feature type="domain" description="BED-type" evidence="4">
    <location>
        <begin position="50"/>
        <end position="105"/>
    </location>
</feature>
<dbReference type="Pfam" id="PF02892">
    <property type="entry name" value="zf-BED"/>
    <property type="match status" value="1"/>
</dbReference>
<protein>
    <submittedName>
        <fullName evidence="7">BED-type domain-containing protein</fullName>
    </submittedName>
</protein>
<dbReference type="InterPro" id="IPR003656">
    <property type="entry name" value="Znf_BED"/>
</dbReference>
<dbReference type="WBParaSite" id="GPUH_0001855101-mRNA-1">
    <property type="protein sequence ID" value="GPUH_0001855101-mRNA-1"/>
    <property type="gene ID" value="GPUH_0001855101"/>
</dbReference>
<name>A0A183EC35_9BILA</name>
<dbReference type="GO" id="GO:0008270">
    <property type="term" value="F:zinc ion binding"/>
    <property type="evidence" value="ECO:0007669"/>
    <property type="project" value="UniProtKB-KW"/>
</dbReference>
<evidence type="ECO:0000313" key="7">
    <source>
        <dbReference type="WBParaSite" id="GPUH_0001855101-mRNA-1"/>
    </source>
</evidence>
<dbReference type="SUPFAM" id="SSF57667">
    <property type="entry name" value="beta-beta-alpha zinc fingers"/>
    <property type="match status" value="1"/>
</dbReference>
<evidence type="ECO:0000256" key="3">
    <source>
        <dbReference type="ARBA" id="ARBA00022833"/>
    </source>
</evidence>
<dbReference type="EMBL" id="UYRT01086917">
    <property type="protein sequence ID" value="VDN31925.1"/>
    <property type="molecule type" value="Genomic_DNA"/>
</dbReference>
<evidence type="ECO:0000256" key="1">
    <source>
        <dbReference type="ARBA" id="ARBA00022723"/>
    </source>
</evidence>
<dbReference type="Proteomes" id="UP000271098">
    <property type="component" value="Unassembled WGS sequence"/>
</dbReference>
<proteinExistence type="predicted"/>
<accession>A0A183EC35</accession>
<reference evidence="7" key="1">
    <citation type="submission" date="2016-06" db="UniProtKB">
        <authorList>
            <consortium name="WormBaseParasite"/>
        </authorList>
    </citation>
    <scope>IDENTIFICATION</scope>
</reference>
<keyword evidence="6" id="KW-1185">Reference proteome</keyword>
<dbReference type="GO" id="GO:0003677">
    <property type="term" value="F:DNA binding"/>
    <property type="evidence" value="ECO:0007669"/>
    <property type="project" value="InterPro"/>
</dbReference>
<dbReference type="OrthoDB" id="5803046at2759"/>
<reference evidence="5 6" key="2">
    <citation type="submission" date="2018-11" db="EMBL/GenBank/DDBJ databases">
        <authorList>
            <consortium name="Pathogen Informatics"/>
        </authorList>
    </citation>
    <scope>NUCLEOTIDE SEQUENCE [LARGE SCALE GENOMIC DNA]</scope>
</reference>
<keyword evidence="3" id="KW-0862">Zinc</keyword>
<dbReference type="SMART" id="SM00614">
    <property type="entry name" value="ZnF_BED"/>
    <property type="match status" value="1"/>
</dbReference>
<dbReference type="InterPro" id="IPR036236">
    <property type="entry name" value="Znf_C2H2_sf"/>
</dbReference>
<gene>
    <name evidence="5" type="ORF">GPUH_LOCUS18526</name>
</gene>
<evidence type="ECO:0000256" key="2">
    <source>
        <dbReference type="ARBA" id="ARBA00022771"/>
    </source>
</evidence>
<evidence type="ECO:0000313" key="5">
    <source>
        <dbReference type="EMBL" id="VDN31925.1"/>
    </source>
</evidence>
<keyword evidence="2" id="KW-0863">Zinc-finger</keyword>
<organism evidence="7">
    <name type="scientific">Gongylonema pulchrum</name>
    <dbReference type="NCBI Taxonomy" id="637853"/>
    <lineage>
        <taxon>Eukaryota</taxon>
        <taxon>Metazoa</taxon>
        <taxon>Ecdysozoa</taxon>
        <taxon>Nematoda</taxon>
        <taxon>Chromadorea</taxon>
        <taxon>Rhabditida</taxon>
        <taxon>Spirurina</taxon>
        <taxon>Spiruromorpha</taxon>
        <taxon>Spiruroidea</taxon>
        <taxon>Gongylonematidae</taxon>
        <taxon>Gongylonema</taxon>
    </lineage>
</organism>
<keyword evidence="1" id="KW-0479">Metal-binding</keyword>
<sequence>MDASPSTDDSSVNLEATVNACNPAEEVAPAILSSSGTWLRLSMPYFPKKSNVWRYFDLYESDGYSRADTERVVKCRLLTCLRKELRLDAQSSTKGMWEHIRNKHPEIKCDNGSTAPQDECTLLLLLRFDSANRLRARIVFISCYDSPNT</sequence>